<dbReference type="Proteomes" id="UP001203761">
    <property type="component" value="Unassembled WGS sequence"/>
</dbReference>
<sequence length="103" mass="11381">MSENTSPQGTADATDRFGLETALDGELPRETVARMTAHAEGCPECAEEMARLRALKELVRRSCASETAPRTLRERISIQYSRIEVTHSQGSASIETRTVRRSS</sequence>
<evidence type="ECO:0000313" key="4">
    <source>
        <dbReference type="EMBL" id="MCL6423799.1"/>
    </source>
</evidence>
<dbReference type="InterPro" id="IPR041916">
    <property type="entry name" value="Anti_sigma_zinc_sf"/>
</dbReference>
<reference evidence="4" key="1">
    <citation type="submission" date="2022-02" db="EMBL/GenBank/DDBJ databases">
        <authorList>
            <person name="Lee M."/>
            <person name="Kim S.-J."/>
            <person name="Jung M.-Y."/>
        </authorList>
    </citation>
    <scope>NUCLEOTIDE SEQUENCE</scope>
    <source>
        <strain evidence="4">JHP9</strain>
    </source>
</reference>
<feature type="domain" description="Putative zinc-finger" evidence="3">
    <location>
        <begin position="23"/>
        <end position="46"/>
    </location>
</feature>
<dbReference type="InterPro" id="IPR027383">
    <property type="entry name" value="Znf_put"/>
</dbReference>
<evidence type="ECO:0000259" key="3">
    <source>
        <dbReference type="Pfam" id="PF13490"/>
    </source>
</evidence>
<keyword evidence="1" id="KW-0805">Transcription regulation</keyword>
<gene>
    <name evidence="4" type="primary">rsrA</name>
    <name evidence="4" type="ORF">Bequi_10435</name>
</gene>
<comment type="caution">
    <text evidence="4">The sequence shown here is derived from an EMBL/GenBank/DDBJ whole genome shotgun (WGS) entry which is preliminary data.</text>
</comment>
<keyword evidence="5" id="KW-1185">Reference proteome</keyword>
<protein>
    <submittedName>
        <fullName evidence="4">Mycothiol system anti-sigma-R factor</fullName>
    </submittedName>
</protein>
<dbReference type="RefSeq" id="WP_249737877.1">
    <property type="nucleotide sequence ID" value="NZ_JAKNCJ010000005.1"/>
</dbReference>
<dbReference type="Gene3D" id="1.10.10.1320">
    <property type="entry name" value="Anti-sigma factor, zinc-finger domain"/>
    <property type="match status" value="1"/>
</dbReference>
<evidence type="ECO:0000256" key="1">
    <source>
        <dbReference type="ARBA" id="ARBA00023015"/>
    </source>
</evidence>
<dbReference type="EMBL" id="JAKNCJ010000005">
    <property type="protein sequence ID" value="MCL6423799.1"/>
    <property type="molecule type" value="Genomic_DNA"/>
</dbReference>
<proteinExistence type="predicted"/>
<dbReference type="InterPro" id="IPR024020">
    <property type="entry name" value="Anit_sigma_mycothiol_RsrA"/>
</dbReference>
<dbReference type="Pfam" id="PF13490">
    <property type="entry name" value="zf-HC2"/>
    <property type="match status" value="1"/>
</dbReference>
<keyword evidence="2" id="KW-0804">Transcription</keyword>
<accession>A0ABT0R3H5</accession>
<evidence type="ECO:0000313" key="5">
    <source>
        <dbReference type="Proteomes" id="UP001203761"/>
    </source>
</evidence>
<name>A0ABT0R3H5_9MICO</name>
<evidence type="ECO:0000256" key="2">
    <source>
        <dbReference type="ARBA" id="ARBA00023163"/>
    </source>
</evidence>
<dbReference type="NCBIfam" id="TIGR03988">
    <property type="entry name" value="antisig_RsrA"/>
    <property type="match status" value="1"/>
</dbReference>
<organism evidence="4 5">
    <name type="scientific">Brachybacterium equifaecis</name>
    <dbReference type="NCBI Taxonomy" id="2910770"/>
    <lineage>
        <taxon>Bacteria</taxon>
        <taxon>Bacillati</taxon>
        <taxon>Actinomycetota</taxon>
        <taxon>Actinomycetes</taxon>
        <taxon>Micrococcales</taxon>
        <taxon>Dermabacteraceae</taxon>
        <taxon>Brachybacterium</taxon>
    </lineage>
</organism>